<organism evidence="1 2">
    <name type="scientific">Timema podura</name>
    <name type="common">Walking stick</name>
    <dbReference type="NCBI Taxonomy" id="61482"/>
    <lineage>
        <taxon>Eukaryota</taxon>
        <taxon>Metazoa</taxon>
        <taxon>Ecdysozoa</taxon>
        <taxon>Arthropoda</taxon>
        <taxon>Hexapoda</taxon>
        <taxon>Insecta</taxon>
        <taxon>Pterygota</taxon>
        <taxon>Neoptera</taxon>
        <taxon>Polyneoptera</taxon>
        <taxon>Phasmatodea</taxon>
        <taxon>Timematodea</taxon>
        <taxon>Timematoidea</taxon>
        <taxon>Timematidae</taxon>
        <taxon>Timema</taxon>
    </lineage>
</organism>
<reference evidence="1" key="1">
    <citation type="submission" date="2021-03" db="EMBL/GenBank/DDBJ databases">
        <authorList>
            <person name="Tran Van P."/>
        </authorList>
    </citation>
    <scope>NUCLEOTIDE SEQUENCE</scope>
</reference>
<keyword evidence="2" id="KW-1185">Reference proteome</keyword>
<evidence type="ECO:0000313" key="1">
    <source>
        <dbReference type="EMBL" id="CAG2067561.1"/>
    </source>
</evidence>
<gene>
    <name evidence="1" type="ORF">TPAB3V08_LOCUS14504</name>
</gene>
<protein>
    <submittedName>
        <fullName evidence="1">Uncharacterized protein</fullName>
    </submittedName>
</protein>
<dbReference type="EMBL" id="CAJPIN010071053">
    <property type="protein sequence ID" value="CAG2067561.1"/>
    <property type="molecule type" value="Genomic_DNA"/>
</dbReference>
<accession>A0ABN7PIF6</accession>
<comment type="caution">
    <text evidence="1">The sequence shown here is derived from an EMBL/GenBank/DDBJ whole genome shotgun (WGS) entry which is preliminary data.</text>
</comment>
<evidence type="ECO:0000313" key="2">
    <source>
        <dbReference type="Proteomes" id="UP001153148"/>
    </source>
</evidence>
<dbReference type="Proteomes" id="UP001153148">
    <property type="component" value="Unassembled WGS sequence"/>
</dbReference>
<proteinExistence type="predicted"/>
<name>A0ABN7PIF6_TIMPD</name>
<sequence length="72" mass="8090">MAKRQMPDMDMIKDIAPALIEQMVQGTTKEMQDTLDEGGTEDEAMERGTKKILEMGASAMQMFQSMQGLNLY</sequence>